<protein>
    <submittedName>
        <fullName evidence="2">Uncharacterized protein</fullName>
    </submittedName>
</protein>
<evidence type="ECO:0000313" key="3">
    <source>
        <dbReference type="Proteomes" id="UP000295649"/>
    </source>
</evidence>
<dbReference type="Gene3D" id="1.20.1530.20">
    <property type="match status" value="1"/>
</dbReference>
<comment type="caution">
    <text evidence="2">The sequence shown here is derived from an EMBL/GenBank/DDBJ whole genome shotgun (WGS) entry which is preliminary data.</text>
</comment>
<sequence>MFVMNSFKVSSNDVRLMEAQAVHQFFLHLMAIFLTARLFGELFAHLKSPPVVGDLLAGVLLGPSGLA</sequence>
<feature type="transmembrane region" description="Helical" evidence="1">
    <location>
        <begin position="20"/>
        <end position="39"/>
    </location>
</feature>
<organism evidence="2 3">
    <name type="scientific">Methylomonas methanica</name>
    <dbReference type="NCBI Taxonomy" id="421"/>
    <lineage>
        <taxon>Bacteria</taxon>
        <taxon>Pseudomonadati</taxon>
        <taxon>Pseudomonadota</taxon>
        <taxon>Gammaproteobacteria</taxon>
        <taxon>Methylococcales</taxon>
        <taxon>Methylococcaceae</taxon>
        <taxon>Methylomonas</taxon>
    </lineage>
</organism>
<accession>A0ABY2CGK7</accession>
<keyword evidence="1" id="KW-0472">Membrane</keyword>
<keyword evidence="1" id="KW-1133">Transmembrane helix</keyword>
<dbReference type="EMBL" id="SMCN01000031">
    <property type="protein sequence ID" value="TCV76895.1"/>
    <property type="molecule type" value="Genomic_DNA"/>
</dbReference>
<name>A0ABY2CGK7_METMH</name>
<gene>
    <name evidence="2" type="ORF">EDE11_13116</name>
</gene>
<reference evidence="2 3" key="1">
    <citation type="submission" date="2019-03" db="EMBL/GenBank/DDBJ databases">
        <title>Systems level insights into methane cycling in arid and semi-arid ecosystems.</title>
        <authorList>
            <person name="Kalyuzhnaya M."/>
        </authorList>
    </citation>
    <scope>NUCLEOTIDE SEQUENCE [LARGE SCALE GENOMIC DNA]</scope>
    <source>
        <strain evidence="2 3">S-1</strain>
    </source>
</reference>
<dbReference type="InterPro" id="IPR038770">
    <property type="entry name" value="Na+/solute_symporter_sf"/>
</dbReference>
<dbReference type="Proteomes" id="UP000295649">
    <property type="component" value="Unassembled WGS sequence"/>
</dbReference>
<evidence type="ECO:0000256" key="1">
    <source>
        <dbReference type="SAM" id="Phobius"/>
    </source>
</evidence>
<keyword evidence="3" id="KW-1185">Reference proteome</keyword>
<keyword evidence="1" id="KW-0812">Transmembrane</keyword>
<evidence type="ECO:0000313" key="2">
    <source>
        <dbReference type="EMBL" id="TCV76895.1"/>
    </source>
</evidence>
<proteinExistence type="predicted"/>